<feature type="active site" description="Proton donor" evidence="4">
    <location>
        <position position="67"/>
    </location>
</feature>
<comment type="similarity">
    <text evidence="1">Belongs to the aldo/keto reductase family.</text>
</comment>
<feature type="domain" description="NADP-dependent oxidoreductase" evidence="7">
    <location>
        <begin position="44"/>
        <end position="289"/>
    </location>
</feature>
<evidence type="ECO:0000259" key="7">
    <source>
        <dbReference type="Pfam" id="PF00248"/>
    </source>
</evidence>
<dbReference type="InterPro" id="IPR044494">
    <property type="entry name" value="AKR3C2/3"/>
</dbReference>
<dbReference type="InterPro" id="IPR023210">
    <property type="entry name" value="NADP_OxRdtase_dom"/>
</dbReference>
<dbReference type="InterPro" id="IPR018170">
    <property type="entry name" value="Aldo/ket_reductase_CS"/>
</dbReference>
<dbReference type="SUPFAM" id="SSF51430">
    <property type="entry name" value="NAD(P)-linked oxidoreductase"/>
    <property type="match status" value="1"/>
</dbReference>
<evidence type="ECO:0000256" key="1">
    <source>
        <dbReference type="ARBA" id="ARBA00007905"/>
    </source>
</evidence>
<dbReference type="PANTHER" id="PTHR43827:SF3">
    <property type="entry name" value="NADP-DEPENDENT OXIDOREDUCTASE DOMAIN-CONTAINING PROTEIN"/>
    <property type="match status" value="1"/>
</dbReference>
<dbReference type="Pfam" id="PF00248">
    <property type="entry name" value="Aldo_ket_red"/>
    <property type="match status" value="1"/>
</dbReference>
<evidence type="ECO:0000256" key="2">
    <source>
        <dbReference type="ARBA" id="ARBA00022857"/>
    </source>
</evidence>
<evidence type="ECO:0000256" key="4">
    <source>
        <dbReference type="PIRSR" id="PIRSR000097-1"/>
    </source>
</evidence>
<evidence type="ECO:0000313" key="8">
    <source>
        <dbReference type="EMBL" id="GAV54663.1"/>
    </source>
</evidence>
<protein>
    <recommendedName>
        <fullName evidence="7">NADP-dependent oxidoreductase domain-containing protein</fullName>
    </recommendedName>
</protein>
<dbReference type="PRINTS" id="PR00069">
    <property type="entry name" value="ALDKETRDTASE"/>
</dbReference>
<organism evidence="8 9">
    <name type="scientific">Zygosaccharomyces rouxii</name>
    <dbReference type="NCBI Taxonomy" id="4956"/>
    <lineage>
        <taxon>Eukaryota</taxon>
        <taxon>Fungi</taxon>
        <taxon>Dikarya</taxon>
        <taxon>Ascomycota</taxon>
        <taxon>Saccharomycotina</taxon>
        <taxon>Saccharomycetes</taxon>
        <taxon>Saccharomycetales</taxon>
        <taxon>Saccharomycetaceae</taxon>
        <taxon>Zygosaccharomyces</taxon>
    </lineage>
</organism>
<keyword evidence="3" id="KW-0560">Oxidoreductase</keyword>
<feature type="site" description="Lowers pKa of active site Tyr" evidence="6">
    <location>
        <position position="92"/>
    </location>
</feature>
<dbReference type="PROSITE" id="PS00062">
    <property type="entry name" value="ALDOKETO_REDUCTASE_2"/>
    <property type="match status" value="1"/>
</dbReference>
<reference evidence="8 9" key="1">
    <citation type="submission" date="2016-08" db="EMBL/GenBank/DDBJ databases">
        <title>Draft genome sequence of allopolyploid Zygosaccharomyces rouxii.</title>
        <authorList>
            <person name="Watanabe J."/>
            <person name="Uehara K."/>
            <person name="Mogi Y."/>
            <person name="Tsukioka Y."/>
        </authorList>
    </citation>
    <scope>NUCLEOTIDE SEQUENCE [LARGE SCALE GENOMIC DNA]</scope>
    <source>
        <strain evidence="8 9">NBRC 110957</strain>
    </source>
</reference>
<feature type="binding site" evidence="5">
    <location>
        <position position="128"/>
    </location>
    <ligand>
        <name>substrate</name>
    </ligand>
</feature>
<dbReference type="Proteomes" id="UP000187013">
    <property type="component" value="Unassembled WGS sequence"/>
</dbReference>
<dbReference type="InterPro" id="IPR036812">
    <property type="entry name" value="NAD(P)_OxRdtase_dom_sf"/>
</dbReference>
<comment type="caution">
    <text evidence="8">The sequence shown here is derived from an EMBL/GenBank/DDBJ whole genome shotgun (WGS) entry which is preliminary data.</text>
</comment>
<evidence type="ECO:0000256" key="3">
    <source>
        <dbReference type="ARBA" id="ARBA00023002"/>
    </source>
</evidence>
<dbReference type="PANTHER" id="PTHR43827">
    <property type="entry name" value="2,5-DIKETO-D-GLUCONIC ACID REDUCTASE"/>
    <property type="match status" value="1"/>
</dbReference>
<evidence type="ECO:0000313" key="9">
    <source>
        <dbReference type="Proteomes" id="UP000187013"/>
    </source>
</evidence>
<proteinExistence type="inferred from homology"/>
<name>A0A1Q3AGR7_ZYGRO</name>
<dbReference type="InterPro" id="IPR020471">
    <property type="entry name" value="AKR"/>
</dbReference>
<dbReference type="AlphaFoldDB" id="A0A1Q3AGR7"/>
<dbReference type="GO" id="GO:0016652">
    <property type="term" value="F:oxidoreductase activity, acting on NAD(P)H as acceptor"/>
    <property type="evidence" value="ECO:0007669"/>
    <property type="project" value="InterPro"/>
</dbReference>
<dbReference type="Gene3D" id="3.20.20.100">
    <property type="entry name" value="NADP-dependent oxidoreductase domain"/>
    <property type="match status" value="1"/>
</dbReference>
<keyword evidence="2" id="KW-0521">NADP</keyword>
<dbReference type="CDD" id="cd19120">
    <property type="entry name" value="AKR_AKR3C2-3"/>
    <property type="match status" value="1"/>
</dbReference>
<evidence type="ECO:0000256" key="5">
    <source>
        <dbReference type="PIRSR" id="PIRSR000097-2"/>
    </source>
</evidence>
<dbReference type="PIRSF" id="PIRSF000097">
    <property type="entry name" value="AKR"/>
    <property type="match status" value="1"/>
</dbReference>
<dbReference type="GO" id="GO:0016616">
    <property type="term" value="F:oxidoreductase activity, acting on the CH-OH group of donors, NAD or NADP as acceptor"/>
    <property type="evidence" value="ECO:0007669"/>
    <property type="project" value="UniProtKB-ARBA"/>
</dbReference>
<gene>
    <name evidence="8" type="ORF">ZYGR_0AN01310</name>
</gene>
<accession>A0A1Q3AGR7</accession>
<evidence type="ECO:0000256" key="6">
    <source>
        <dbReference type="PIRSR" id="PIRSR000097-3"/>
    </source>
</evidence>
<dbReference type="FunFam" id="3.20.20.100:FF:000002">
    <property type="entry name" value="2,5-diketo-D-gluconic acid reductase A"/>
    <property type="match status" value="1"/>
</dbReference>
<sequence length="308" mass="35211">MTKPIIPTFEIKESHTRIPVLGFGTGTQWRIAKREGETKGQFIEKLADQLATAIELGFNHIDTAEYYLTHEEVGEALKRSRIPRDKLFITDKYNQGAWTGLNCSGPIQAAQKGLEALGIKYFDLYMLHRPDITKENAGIDLQEAWRQVEELYEAGIAKAIGVSNFPLETLKQMESYCRYLPMVHQVEFNPYLQNQSPGVVEWCQNQQIVVEAYSPLAPLSRARPGPLDDILPGLVKKYDKTETQIVLRWVIDHGVVALTTSSKVERIREILETLDFELEKSDVELINEVGSKKHFQWCLPHFFDAYRS</sequence>
<dbReference type="OrthoDB" id="416253at2759"/>
<dbReference type="EMBL" id="BDGX01000040">
    <property type="protein sequence ID" value="GAV54663.1"/>
    <property type="molecule type" value="Genomic_DNA"/>
</dbReference>